<dbReference type="Pfam" id="PF00441">
    <property type="entry name" value="Acyl-CoA_dh_1"/>
    <property type="match status" value="1"/>
</dbReference>
<dbReference type="EMBL" id="CP071872">
    <property type="protein sequence ID" value="UNM13128.1"/>
    <property type="molecule type" value="Genomic_DNA"/>
</dbReference>
<dbReference type="PANTHER" id="PTHR43884:SF19">
    <property type="entry name" value="ACYL-COA DEHYDROGENASE FADE4-RELATED"/>
    <property type="match status" value="1"/>
</dbReference>
<accession>A0ABY3WKI7</accession>
<keyword evidence="10" id="KW-1185">Reference proteome</keyword>
<evidence type="ECO:0000313" key="9">
    <source>
        <dbReference type="EMBL" id="UNM13128.1"/>
    </source>
</evidence>
<dbReference type="InterPro" id="IPR046373">
    <property type="entry name" value="Acyl-CoA_Oxase/DH_mid-dom_sf"/>
</dbReference>
<dbReference type="PANTHER" id="PTHR43884">
    <property type="entry name" value="ACYL-COA DEHYDROGENASE"/>
    <property type="match status" value="1"/>
</dbReference>
<reference evidence="9 10" key="1">
    <citation type="submission" date="2021-03" db="EMBL/GenBank/DDBJ databases">
        <title>Complete genome of Streptomyces formicae strain 1H-GS9 (DSM 100524).</title>
        <authorList>
            <person name="Atanasov K.E."/>
            <person name="Altabella T."/>
            <person name="Ferrer A."/>
        </authorList>
    </citation>
    <scope>NUCLEOTIDE SEQUENCE [LARGE SCALE GENOMIC DNA]</scope>
    <source>
        <strain evidence="9 10">1H-GS9</strain>
    </source>
</reference>
<keyword evidence="5" id="KW-0560">Oxidoreductase</keyword>
<dbReference type="Proteomes" id="UP000828924">
    <property type="component" value="Chromosome"/>
</dbReference>
<evidence type="ECO:0000256" key="4">
    <source>
        <dbReference type="ARBA" id="ARBA00022827"/>
    </source>
</evidence>
<dbReference type="Gene3D" id="2.40.110.10">
    <property type="entry name" value="Butyryl-CoA Dehydrogenase, subunit A, domain 2"/>
    <property type="match status" value="1"/>
</dbReference>
<comment type="similarity">
    <text evidence="2 5">Belongs to the acyl-CoA dehydrogenase family.</text>
</comment>
<keyword evidence="4 5" id="KW-0274">FAD</keyword>
<dbReference type="InterPro" id="IPR009075">
    <property type="entry name" value="AcylCo_DH/oxidase_C"/>
</dbReference>
<dbReference type="Gene3D" id="1.20.140.10">
    <property type="entry name" value="Butyryl-CoA Dehydrogenase, subunit A, domain 3"/>
    <property type="match status" value="1"/>
</dbReference>
<evidence type="ECO:0000313" key="10">
    <source>
        <dbReference type="Proteomes" id="UP000828924"/>
    </source>
</evidence>
<evidence type="ECO:0000259" key="6">
    <source>
        <dbReference type="Pfam" id="PF00441"/>
    </source>
</evidence>
<dbReference type="CDD" id="cd00567">
    <property type="entry name" value="ACAD"/>
    <property type="match status" value="1"/>
</dbReference>
<feature type="domain" description="Acyl-CoA oxidase/dehydrogenase middle" evidence="7">
    <location>
        <begin position="129"/>
        <end position="220"/>
    </location>
</feature>
<dbReference type="SUPFAM" id="SSF56645">
    <property type="entry name" value="Acyl-CoA dehydrogenase NM domain-like"/>
    <property type="match status" value="1"/>
</dbReference>
<dbReference type="Pfam" id="PF02771">
    <property type="entry name" value="Acyl-CoA_dh_N"/>
    <property type="match status" value="1"/>
</dbReference>
<evidence type="ECO:0000256" key="1">
    <source>
        <dbReference type="ARBA" id="ARBA00001974"/>
    </source>
</evidence>
<evidence type="ECO:0000256" key="3">
    <source>
        <dbReference type="ARBA" id="ARBA00022630"/>
    </source>
</evidence>
<sequence length="398" mass="42950">MGPTPFTGPRPFLGPTPFLDRVRTYAAEELTGVRDPFGSLGPLPTPAQRAFHAHGLANWWLPEKHGGRGMSLADSVDIVSELSYADAGAAFTLFISVLGSTMVSLYGSEELKDRTLGSTGPSGGFSATLGSEREAGSELTRIATRAARREGQFVLDGEKMFATNADFADFLVVVAVNADNPLEHLAVVVPRDTPGVRVDKRWKTLGLPSAGTYQVSFDNCRVPEANALHGPGLLLLEVGLNTSRTLIAATAIGIARRIRDLCLEYARTRRLRGESLLANPVFGSKLGHMEMQIEVMRHQCLAAATEFDALSALPEAPDELLARGALRSAVAAKMFCGQSGWQLASTASEMFGGLGYTTELPIGGLLQDMRYVSLVEGGDDVLRELLYRRYVIPSRRRL</sequence>
<evidence type="ECO:0000259" key="8">
    <source>
        <dbReference type="Pfam" id="PF02771"/>
    </source>
</evidence>
<evidence type="ECO:0000259" key="7">
    <source>
        <dbReference type="Pfam" id="PF02770"/>
    </source>
</evidence>
<protein>
    <submittedName>
        <fullName evidence="9">Acyl-CoA/acyl-ACP dehydrogenase</fullName>
    </submittedName>
</protein>
<dbReference type="InterPro" id="IPR036250">
    <property type="entry name" value="AcylCo_DH-like_C"/>
</dbReference>
<dbReference type="InterPro" id="IPR006091">
    <property type="entry name" value="Acyl-CoA_Oxase/DH_mid-dom"/>
</dbReference>
<dbReference type="SUPFAM" id="SSF47203">
    <property type="entry name" value="Acyl-CoA dehydrogenase C-terminal domain-like"/>
    <property type="match status" value="1"/>
</dbReference>
<dbReference type="InterPro" id="IPR037069">
    <property type="entry name" value="AcylCoA_DH/ox_N_sf"/>
</dbReference>
<name>A0ABY3WKI7_9ACTN</name>
<dbReference type="Pfam" id="PF02770">
    <property type="entry name" value="Acyl-CoA_dh_M"/>
    <property type="match status" value="1"/>
</dbReference>
<comment type="cofactor">
    <cofactor evidence="1 5">
        <name>FAD</name>
        <dbReference type="ChEBI" id="CHEBI:57692"/>
    </cofactor>
</comment>
<dbReference type="InterPro" id="IPR013786">
    <property type="entry name" value="AcylCoA_DH/ox_N"/>
</dbReference>
<dbReference type="InterPro" id="IPR009100">
    <property type="entry name" value="AcylCoA_DH/oxidase_NM_dom_sf"/>
</dbReference>
<proteinExistence type="inferred from homology"/>
<dbReference type="Gene3D" id="1.10.540.10">
    <property type="entry name" value="Acyl-CoA dehydrogenase/oxidase, N-terminal domain"/>
    <property type="match status" value="1"/>
</dbReference>
<feature type="domain" description="Acyl-CoA dehydrogenase/oxidase C-terminal" evidence="6">
    <location>
        <begin position="232"/>
        <end position="389"/>
    </location>
</feature>
<dbReference type="RefSeq" id="WP_242331850.1">
    <property type="nucleotide sequence ID" value="NZ_CP071872.1"/>
</dbReference>
<gene>
    <name evidence="9" type="ORF">J4032_17960</name>
</gene>
<keyword evidence="3 5" id="KW-0285">Flavoprotein</keyword>
<evidence type="ECO:0000256" key="5">
    <source>
        <dbReference type="RuleBase" id="RU362125"/>
    </source>
</evidence>
<evidence type="ECO:0000256" key="2">
    <source>
        <dbReference type="ARBA" id="ARBA00009347"/>
    </source>
</evidence>
<feature type="domain" description="Acyl-CoA dehydrogenase/oxidase N-terminal" evidence="8">
    <location>
        <begin position="18"/>
        <end position="116"/>
    </location>
</feature>
<organism evidence="9 10">
    <name type="scientific">Streptomyces formicae</name>
    <dbReference type="NCBI Taxonomy" id="1616117"/>
    <lineage>
        <taxon>Bacteria</taxon>
        <taxon>Bacillati</taxon>
        <taxon>Actinomycetota</taxon>
        <taxon>Actinomycetes</taxon>
        <taxon>Kitasatosporales</taxon>
        <taxon>Streptomycetaceae</taxon>
        <taxon>Streptomyces</taxon>
    </lineage>
</organism>